<dbReference type="GO" id="GO:0016787">
    <property type="term" value="F:hydrolase activity"/>
    <property type="evidence" value="ECO:0007669"/>
    <property type="project" value="UniProtKB-KW"/>
</dbReference>
<protein>
    <submittedName>
        <fullName evidence="2">C26 family cysteine hydrolase domain-containing family</fullName>
    </submittedName>
</protein>
<evidence type="ECO:0000259" key="1">
    <source>
        <dbReference type="Pfam" id="PF00117"/>
    </source>
</evidence>
<evidence type="ECO:0000313" key="2">
    <source>
        <dbReference type="EMBL" id="NMD49817.1"/>
    </source>
</evidence>
<dbReference type="Proteomes" id="UP000532121">
    <property type="component" value="Unassembled WGS sequence"/>
</dbReference>
<gene>
    <name evidence="2" type="ORF">HHO37_09115</name>
</gene>
<dbReference type="RefSeq" id="WP_193523940.1">
    <property type="nucleotide sequence ID" value="NZ_JABASA010000023.1"/>
</dbReference>
<dbReference type="AlphaFoldDB" id="A0A7X9LF29"/>
<evidence type="ECO:0000313" key="3">
    <source>
        <dbReference type="Proteomes" id="UP000532121"/>
    </source>
</evidence>
<dbReference type="PROSITE" id="PS51273">
    <property type="entry name" value="GATASE_TYPE_1"/>
    <property type="match status" value="1"/>
</dbReference>
<dbReference type="InterPro" id="IPR029062">
    <property type="entry name" value="Class_I_gatase-like"/>
</dbReference>
<dbReference type="Pfam" id="PF00117">
    <property type="entry name" value="GATase"/>
    <property type="match status" value="1"/>
</dbReference>
<dbReference type="PANTHER" id="PTHR42695">
    <property type="entry name" value="GLUTAMINE AMIDOTRANSFERASE YLR126C-RELATED"/>
    <property type="match status" value="1"/>
</dbReference>
<dbReference type="GO" id="GO:0005829">
    <property type="term" value="C:cytosol"/>
    <property type="evidence" value="ECO:0007669"/>
    <property type="project" value="TreeGrafter"/>
</dbReference>
<dbReference type="CDD" id="cd01741">
    <property type="entry name" value="GATase1_1"/>
    <property type="match status" value="1"/>
</dbReference>
<feature type="domain" description="Glutamine amidotransferase" evidence="1">
    <location>
        <begin position="26"/>
        <end position="185"/>
    </location>
</feature>
<comment type="caution">
    <text evidence="2">The sequence shown here is derived from an EMBL/GenBank/DDBJ whole genome shotgun (WGS) entry which is preliminary data.</text>
</comment>
<dbReference type="EMBL" id="JABASA010000023">
    <property type="protein sequence ID" value="NMD49817.1"/>
    <property type="molecule type" value="Genomic_DNA"/>
</dbReference>
<dbReference type="InterPro" id="IPR044992">
    <property type="entry name" value="ChyE-like"/>
</dbReference>
<dbReference type="SUPFAM" id="SSF52317">
    <property type="entry name" value="Class I glutamine amidotransferase-like"/>
    <property type="match status" value="1"/>
</dbReference>
<organism evidence="2 3">
    <name type="scientific">Streptococcus ratti</name>
    <dbReference type="NCBI Taxonomy" id="1341"/>
    <lineage>
        <taxon>Bacteria</taxon>
        <taxon>Bacillati</taxon>
        <taxon>Bacillota</taxon>
        <taxon>Bacilli</taxon>
        <taxon>Lactobacillales</taxon>
        <taxon>Streptococcaceae</taxon>
        <taxon>Streptococcus</taxon>
    </lineage>
</organism>
<keyword evidence="2" id="KW-0378">Hydrolase</keyword>
<name>A0A7X9LF29_STRRT</name>
<proteinExistence type="predicted"/>
<dbReference type="InterPro" id="IPR017926">
    <property type="entry name" value="GATASE"/>
</dbReference>
<reference evidence="2 3" key="1">
    <citation type="submission" date="2020-04" db="EMBL/GenBank/DDBJ databases">
        <title>MicrobeNet Type strains.</title>
        <authorList>
            <person name="Nicholson A.C."/>
        </authorList>
    </citation>
    <scope>NUCLEOTIDE SEQUENCE [LARGE SCALE GENOMIC DNA]</scope>
    <source>
        <strain evidence="2 3">DSM 22768</strain>
    </source>
</reference>
<dbReference type="Gene3D" id="3.40.50.880">
    <property type="match status" value="1"/>
</dbReference>
<dbReference type="PANTHER" id="PTHR42695:SF5">
    <property type="entry name" value="GLUTAMINE AMIDOTRANSFERASE YLR126C-RELATED"/>
    <property type="match status" value="1"/>
</dbReference>
<dbReference type="NCBIfam" id="NF006098">
    <property type="entry name" value="PRK08250.1"/>
    <property type="match status" value="1"/>
</dbReference>
<accession>A0A7X9LF29</accession>
<sequence>MRIHFILHETFEAAGAYLAWAALRGHEVSMTKVYHYEKLPESVDDFDMLILMGGPQSPFSTKKEFPYYDADSEMALIRSAAAADKYIVGACLGAQLLGVAFGADCPSSPNREIGNFPIYLTEAGRQDPLLAEFADGMVVGHWHGDMPGLTDEALVLAASKGCPRQIVKYADKVYAFQCHLEFSKELVKALLAHEVNYDQHVQKEPYYQPAWEILDYDYSKMNQALYHFLDKLTAEENSYEKV</sequence>